<dbReference type="Proteomes" id="UP000217784">
    <property type="component" value="Unassembled WGS sequence"/>
</dbReference>
<accession>A0A2A2H125</accession>
<dbReference type="RefSeq" id="WP_069583793.1">
    <property type="nucleotide sequence ID" value="NZ_LMVM01000040.1"/>
</dbReference>
<dbReference type="AlphaFoldDB" id="A0A2A2H125"/>
<dbReference type="OrthoDB" id="80838at2157"/>
<dbReference type="SUPFAM" id="SSF56235">
    <property type="entry name" value="N-terminal nucleophile aminohydrolases (Ntn hydrolases)"/>
    <property type="match status" value="1"/>
</dbReference>
<dbReference type="PANTHER" id="PTHR42824">
    <property type="entry name" value="GLUTAMINE AMIDOTRANSFERASE"/>
    <property type="match status" value="1"/>
</dbReference>
<organism evidence="3 4">
    <name type="scientific">Methanobacterium bryantii</name>
    <dbReference type="NCBI Taxonomy" id="2161"/>
    <lineage>
        <taxon>Archaea</taxon>
        <taxon>Methanobacteriati</taxon>
        <taxon>Methanobacteriota</taxon>
        <taxon>Methanomada group</taxon>
        <taxon>Methanobacteria</taxon>
        <taxon>Methanobacteriales</taxon>
        <taxon>Methanobacteriaceae</taxon>
        <taxon>Methanobacterium</taxon>
    </lineage>
</organism>
<evidence type="ECO:0000256" key="1">
    <source>
        <dbReference type="ARBA" id="ARBA00022962"/>
    </source>
</evidence>
<dbReference type="InterPro" id="IPR026869">
    <property type="entry name" value="EgtC-like"/>
</dbReference>
<evidence type="ECO:0000313" key="3">
    <source>
        <dbReference type="EMBL" id="PAV03092.1"/>
    </source>
</evidence>
<dbReference type="InterPro" id="IPR017932">
    <property type="entry name" value="GATase_2_dom"/>
</dbReference>
<keyword evidence="4" id="KW-1185">Reference proteome</keyword>
<dbReference type="EMBL" id="LMVM01000040">
    <property type="protein sequence ID" value="PAV03092.1"/>
    <property type="molecule type" value="Genomic_DNA"/>
</dbReference>
<feature type="domain" description="Glutamine amidotransferase type-2" evidence="2">
    <location>
        <begin position="2"/>
        <end position="251"/>
    </location>
</feature>
<dbReference type="InterPro" id="IPR029055">
    <property type="entry name" value="Ntn_hydrolases_N"/>
</dbReference>
<evidence type="ECO:0000313" key="4">
    <source>
        <dbReference type="Proteomes" id="UP000217784"/>
    </source>
</evidence>
<dbReference type="CDD" id="cd01908">
    <property type="entry name" value="YafJ"/>
    <property type="match status" value="1"/>
</dbReference>
<dbReference type="PANTHER" id="PTHR42824:SF1">
    <property type="entry name" value="GLUTAMINE AMIDOTRANSFERASE YAFJ-RELATED"/>
    <property type="match status" value="1"/>
</dbReference>
<gene>
    <name evidence="3" type="ORF">ASJ80_07425</name>
</gene>
<comment type="caution">
    <text evidence="3">The sequence shown here is derived from an EMBL/GenBank/DDBJ whole genome shotgun (WGS) entry which is preliminary data.</text>
</comment>
<dbReference type="Gene3D" id="3.60.20.10">
    <property type="entry name" value="Glutamine Phosphoribosylpyrophosphate, subunit 1, domain 1"/>
    <property type="match status" value="1"/>
</dbReference>
<reference evidence="3 4" key="1">
    <citation type="journal article" date="2017" name="BMC Genomics">
        <title>Genomic analysis of methanogenic archaea reveals a shift towards energy conservation.</title>
        <authorList>
            <person name="Gilmore S.P."/>
            <person name="Henske J.K."/>
            <person name="Sexton J.A."/>
            <person name="Solomon K.V."/>
            <person name="Seppala S."/>
            <person name="Yoo J.I."/>
            <person name="Huyett L.M."/>
            <person name="Pressman A."/>
            <person name="Cogan J.Z."/>
            <person name="Kivenson V."/>
            <person name="Peng X."/>
            <person name="Tan Y."/>
            <person name="Valentine D.L."/>
            <person name="O'Malley M.A."/>
        </authorList>
    </citation>
    <scope>NUCLEOTIDE SEQUENCE [LARGE SCALE GENOMIC DNA]</scope>
    <source>
        <strain evidence="3 4">M.o.H.</strain>
    </source>
</reference>
<name>A0A2A2H125_METBR</name>
<proteinExistence type="predicted"/>
<keyword evidence="1" id="KW-0315">Glutamine amidotransferase</keyword>
<protein>
    <recommendedName>
        <fullName evidence="2">Glutamine amidotransferase type-2 domain-containing protein</fullName>
    </recommendedName>
</protein>
<dbReference type="PROSITE" id="PS51278">
    <property type="entry name" value="GATASE_TYPE_2"/>
    <property type="match status" value="1"/>
</dbReference>
<sequence length="257" mass="29839">MCELLGLSFNTSVRPNLSFKGFRLRGKSNPDGWGISFYPDKSTQIIKEPLEAEESLLSEFIELYPKIKSKIFVAHVRLNSAAPPAHMNTHPFGRELNGISFAFAHNGNLTNYQKDFDTSTFKPIGETDSEAAFCHLLNRIKEKKIKFFDNSSYKWLLDELRHINNYGKFNCIFSDGKHLFCYYDMNGFNTLFYLHREAPYDHTHLSDEHFDIHLKEQKSTEKKGYIIATRPLTDEKWQKFEPGKLKILKNGKIISNE</sequence>
<dbReference type="Pfam" id="PF13230">
    <property type="entry name" value="GATase_4"/>
    <property type="match status" value="1"/>
</dbReference>
<evidence type="ECO:0000259" key="2">
    <source>
        <dbReference type="PROSITE" id="PS51278"/>
    </source>
</evidence>